<dbReference type="AlphaFoldDB" id="A0A812R900"/>
<name>A0A812R900_9DINO</name>
<proteinExistence type="predicted"/>
<gene>
    <name evidence="1" type="ORF">SNAT2548_LOCUS23131</name>
</gene>
<reference evidence="1" key="1">
    <citation type="submission" date="2021-02" db="EMBL/GenBank/DDBJ databases">
        <authorList>
            <person name="Dougan E. K."/>
            <person name="Rhodes N."/>
            <person name="Thang M."/>
            <person name="Chan C."/>
        </authorList>
    </citation>
    <scope>NUCLEOTIDE SEQUENCE</scope>
</reference>
<evidence type="ECO:0000313" key="1">
    <source>
        <dbReference type="EMBL" id="CAE7425122.1"/>
    </source>
</evidence>
<evidence type="ECO:0000313" key="2">
    <source>
        <dbReference type="Proteomes" id="UP000604046"/>
    </source>
</evidence>
<keyword evidence="2" id="KW-1185">Reference proteome</keyword>
<dbReference type="EMBL" id="CAJNDS010002312">
    <property type="protein sequence ID" value="CAE7425122.1"/>
    <property type="molecule type" value="Genomic_DNA"/>
</dbReference>
<accession>A0A812R900</accession>
<dbReference type="Proteomes" id="UP000604046">
    <property type="component" value="Unassembled WGS sequence"/>
</dbReference>
<comment type="caution">
    <text evidence="1">The sequence shown here is derived from an EMBL/GenBank/DDBJ whole genome shotgun (WGS) entry which is preliminary data.</text>
</comment>
<dbReference type="OrthoDB" id="443892at2759"/>
<feature type="non-terminal residue" evidence="1">
    <location>
        <position position="1"/>
    </location>
</feature>
<protein>
    <submittedName>
        <fullName evidence="1">Uncharacterized protein</fullName>
    </submittedName>
</protein>
<organism evidence="1 2">
    <name type="scientific">Symbiodinium natans</name>
    <dbReference type="NCBI Taxonomy" id="878477"/>
    <lineage>
        <taxon>Eukaryota</taxon>
        <taxon>Sar</taxon>
        <taxon>Alveolata</taxon>
        <taxon>Dinophyceae</taxon>
        <taxon>Suessiales</taxon>
        <taxon>Symbiodiniaceae</taxon>
        <taxon>Symbiodinium</taxon>
    </lineage>
</organism>
<sequence>AGVAQFFDICFVHKDPGIDKLNVDKFLPYDDDALQESTRLFFKVGQIVVEPLWLYGTDTWVMSRPNIIRLGPPDLTKTSNLHGSLMAGYLPNGTNAMGPMIKVILEDATTGDIDAYGCFGFIPNEATVAGLFCVNRSWCTPRASKVNEELILDGGNPAHRITVLKAGVTSVCYCESWPLDDARCTRQEDWILVGKFLVSGPLGNQEWTLDTGMVQSIEVEGWGLRETNTVRILEKGQTCRDTGFEVVAQHVLWCSPTNKGICVRHGPGNNATSIFDLPGILWRYNSTDPPAYIFDIEAADDPRGGTFLHFPVVPVIRQFDMIVIEDNIVPRADHWVRQRDLSRIIRGQDVGHRIVEMLNADRTLRIDMVLDPFPILDFNPPQEGRWYRNNKIKAGGG</sequence>